<evidence type="ECO:0000256" key="3">
    <source>
        <dbReference type="ARBA" id="ARBA00022989"/>
    </source>
</evidence>
<proteinExistence type="predicted"/>
<organism evidence="8 9">
    <name type="scientific">Perkinsus olseni</name>
    <name type="common">Perkinsus atlanticus</name>
    <dbReference type="NCBI Taxonomy" id="32597"/>
    <lineage>
        <taxon>Eukaryota</taxon>
        <taxon>Sar</taxon>
        <taxon>Alveolata</taxon>
        <taxon>Perkinsozoa</taxon>
        <taxon>Perkinsea</taxon>
        <taxon>Perkinsida</taxon>
        <taxon>Perkinsidae</taxon>
        <taxon>Perkinsus</taxon>
    </lineage>
</organism>
<feature type="transmembrane region" description="Helical" evidence="6">
    <location>
        <begin position="139"/>
        <end position="164"/>
    </location>
</feature>
<evidence type="ECO:0000256" key="2">
    <source>
        <dbReference type="ARBA" id="ARBA00022692"/>
    </source>
</evidence>
<evidence type="ECO:0000256" key="5">
    <source>
        <dbReference type="SAM" id="MobiDB-lite"/>
    </source>
</evidence>
<dbReference type="PANTHER" id="PTHR22950">
    <property type="entry name" value="AMINO ACID TRANSPORTER"/>
    <property type="match status" value="1"/>
</dbReference>
<keyword evidence="2 6" id="KW-0812">Transmembrane</keyword>
<feature type="domain" description="Amino acid transporter transmembrane" evidence="7">
    <location>
        <begin position="145"/>
        <end position="306"/>
    </location>
</feature>
<reference evidence="8 9" key="1">
    <citation type="submission" date="2020-04" db="EMBL/GenBank/DDBJ databases">
        <title>Perkinsus olseni comparative genomics.</title>
        <authorList>
            <person name="Bogema D.R."/>
        </authorList>
    </citation>
    <scope>NUCLEOTIDE SEQUENCE [LARGE SCALE GENOMIC DNA]</scope>
    <source>
        <strain evidence="8">00978-12</strain>
    </source>
</reference>
<name>A0A7J6NTJ9_PEROL</name>
<feature type="region of interest" description="Disordered" evidence="5">
    <location>
        <begin position="1"/>
        <end position="41"/>
    </location>
</feature>
<evidence type="ECO:0000259" key="7">
    <source>
        <dbReference type="Pfam" id="PF01490"/>
    </source>
</evidence>
<evidence type="ECO:0000313" key="8">
    <source>
        <dbReference type="EMBL" id="KAF4686371.1"/>
    </source>
</evidence>
<evidence type="ECO:0000256" key="4">
    <source>
        <dbReference type="ARBA" id="ARBA00023136"/>
    </source>
</evidence>
<feature type="transmembrane region" description="Helical" evidence="6">
    <location>
        <begin position="225"/>
        <end position="245"/>
    </location>
</feature>
<dbReference type="AlphaFoldDB" id="A0A7J6NTJ9"/>
<dbReference type="GO" id="GO:0015179">
    <property type="term" value="F:L-amino acid transmembrane transporter activity"/>
    <property type="evidence" value="ECO:0007669"/>
    <property type="project" value="TreeGrafter"/>
</dbReference>
<feature type="transmembrane region" description="Helical" evidence="6">
    <location>
        <begin position="292"/>
        <end position="313"/>
    </location>
</feature>
<feature type="compositionally biased region" description="Low complexity" evidence="5">
    <location>
        <begin position="19"/>
        <end position="32"/>
    </location>
</feature>
<comment type="subcellular location">
    <subcellularLocation>
        <location evidence="1">Membrane</location>
        <topology evidence="1">Multi-pass membrane protein</topology>
    </subcellularLocation>
</comment>
<feature type="transmembrane region" description="Helical" evidence="6">
    <location>
        <begin position="251"/>
        <end position="271"/>
    </location>
</feature>
<dbReference type="Pfam" id="PF01490">
    <property type="entry name" value="Aa_trans"/>
    <property type="match status" value="1"/>
</dbReference>
<sequence length="318" mass="34056">MSTTSDPFSDTADDHMFRRQVQQSTSRSTTSSAPDTTFPGKLEGDEKAMMSWKDIATCHLISPGSPVTAAIAVVKATLGAAPFAVAYAMATGGFVAGIVLLVAMSVLNVLSLEYIVNVVEKTGKTSYVDIVDHLMGRKVGYIFQFAVIAFSLAYISIGVIYFFVFGYDTKSNIILNLSAWIPEGNAVVIAGFILSGIAFIVSYPLNVHPIKVTILNAAKPKRPDLWGVVVVTSVIAISYAVAVVLPDVSVILGLVGAIAGSILSFIAPGAFALAISEKRFKFFCRENIKPSLLFIFGCLTLVLGTCISFYQIAEYYSK</sequence>
<dbReference type="EMBL" id="JABANP010000224">
    <property type="protein sequence ID" value="KAF4686371.1"/>
    <property type="molecule type" value="Genomic_DNA"/>
</dbReference>
<dbReference type="Proteomes" id="UP000541610">
    <property type="component" value="Unassembled WGS sequence"/>
</dbReference>
<keyword evidence="4 6" id="KW-0472">Membrane</keyword>
<evidence type="ECO:0000256" key="6">
    <source>
        <dbReference type="SAM" id="Phobius"/>
    </source>
</evidence>
<comment type="caution">
    <text evidence="8">The sequence shown here is derived from an EMBL/GenBank/DDBJ whole genome shotgun (WGS) entry which is preliminary data.</text>
</comment>
<evidence type="ECO:0000313" key="9">
    <source>
        <dbReference type="Proteomes" id="UP000541610"/>
    </source>
</evidence>
<evidence type="ECO:0000256" key="1">
    <source>
        <dbReference type="ARBA" id="ARBA00004141"/>
    </source>
</evidence>
<feature type="transmembrane region" description="Helical" evidence="6">
    <location>
        <begin position="184"/>
        <end position="205"/>
    </location>
</feature>
<accession>A0A7J6NTJ9</accession>
<feature type="transmembrane region" description="Helical" evidence="6">
    <location>
        <begin position="94"/>
        <end position="119"/>
    </location>
</feature>
<dbReference type="InterPro" id="IPR013057">
    <property type="entry name" value="AA_transpt_TM"/>
</dbReference>
<dbReference type="GO" id="GO:0016020">
    <property type="term" value="C:membrane"/>
    <property type="evidence" value="ECO:0007669"/>
    <property type="project" value="UniProtKB-SubCell"/>
</dbReference>
<protein>
    <submittedName>
        <fullName evidence="8">Solute carrier 38 member</fullName>
    </submittedName>
</protein>
<dbReference type="OrthoDB" id="438545at2759"/>
<gene>
    <name evidence="8" type="primary">AAT28_2</name>
    <name evidence="8" type="ORF">FOZ60_005340</name>
</gene>
<keyword evidence="3 6" id="KW-1133">Transmembrane helix</keyword>